<gene>
    <name evidence="1" type="ORF">KAK03_06900</name>
</gene>
<dbReference type="EMBL" id="JAGQDD010000003">
    <property type="protein sequence ID" value="MBQ0930214.1"/>
    <property type="molecule type" value="Genomic_DNA"/>
</dbReference>
<evidence type="ECO:0000313" key="1">
    <source>
        <dbReference type="EMBL" id="MBQ0930214.1"/>
    </source>
</evidence>
<evidence type="ECO:0008006" key="3">
    <source>
        <dbReference type="Google" id="ProtNLM"/>
    </source>
</evidence>
<protein>
    <recommendedName>
        <fullName evidence="3">CBS domain-containing protein</fullName>
    </recommendedName>
</protein>
<dbReference type="Gene3D" id="3.10.580.10">
    <property type="entry name" value="CBS-domain"/>
    <property type="match status" value="1"/>
</dbReference>
<proteinExistence type="predicted"/>
<accession>A0A941BKK1</accession>
<keyword evidence="2" id="KW-1185">Reference proteome</keyword>
<organism evidence="1 2">
    <name type="scientific">Ideonella alba</name>
    <dbReference type="NCBI Taxonomy" id="2824118"/>
    <lineage>
        <taxon>Bacteria</taxon>
        <taxon>Pseudomonadati</taxon>
        <taxon>Pseudomonadota</taxon>
        <taxon>Betaproteobacteria</taxon>
        <taxon>Burkholderiales</taxon>
        <taxon>Sphaerotilaceae</taxon>
        <taxon>Ideonella</taxon>
    </lineage>
</organism>
<dbReference type="AlphaFoldDB" id="A0A941BKK1"/>
<sequence>MIARSFLPLPLGSLTTTPRLVRPLRQARVDDPARAFMSDLLTGPCLTADHLDGIDATLALLHAARVQMAWVSGIDGELVGYVTRDDLLGERPLQAAMADGVPHQDLRLERLMTPLSQWQVIDARQLDSARVGDIVATMHAQSLRYLPVVRRNGAGEVLVGLFSARLLEQALGTTIAPDLHARNVAELGRQLAA</sequence>
<evidence type="ECO:0000313" key="2">
    <source>
        <dbReference type="Proteomes" id="UP000676246"/>
    </source>
</evidence>
<comment type="caution">
    <text evidence="1">The sequence shown here is derived from an EMBL/GenBank/DDBJ whole genome shotgun (WGS) entry which is preliminary data.</text>
</comment>
<dbReference type="RefSeq" id="WP_210852742.1">
    <property type="nucleotide sequence ID" value="NZ_JAGQDD010000003.1"/>
</dbReference>
<dbReference type="SUPFAM" id="SSF54631">
    <property type="entry name" value="CBS-domain pair"/>
    <property type="match status" value="1"/>
</dbReference>
<dbReference type="Proteomes" id="UP000676246">
    <property type="component" value="Unassembled WGS sequence"/>
</dbReference>
<reference evidence="1 2" key="1">
    <citation type="submission" date="2021-04" db="EMBL/GenBank/DDBJ databases">
        <title>The genome sequence of Ideonella sp. 3Y2.</title>
        <authorList>
            <person name="Liu Y."/>
        </authorList>
    </citation>
    <scope>NUCLEOTIDE SEQUENCE [LARGE SCALE GENOMIC DNA]</scope>
    <source>
        <strain evidence="1 2">3Y2</strain>
    </source>
</reference>
<dbReference type="InterPro" id="IPR046342">
    <property type="entry name" value="CBS_dom_sf"/>
</dbReference>
<name>A0A941BKK1_9BURK</name>